<dbReference type="EMBL" id="EF085971">
    <property type="protein sequence ID" value="ABK25267.1"/>
    <property type="molecule type" value="mRNA"/>
</dbReference>
<protein>
    <submittedName>
        <fullName evidence="1">Uncharacterized protein</fullName>
    </submittedName>
</protein>
<evidence type="ECO:0000313" key="1">
    <source>
        <dbReference type="EMBL" id="ABK25267.1"/>
    </source>
</evidence>
<sequence>MLIKLYLLSNPWHPCCLMFRKILHQVMLMEPIKSRWLKFKDGIILVRKPSGMPSIEEFPFQLWPTFCFLKWLQIG</sequence>
<dbReference type="AlphaFoldDB" id="A9NXA6"/>
<accession>A9NXA6</accession>
<proteinExistence type="evidence at transcript level"/>
<reference evidence="1" key="1">
    <citation type="journal article" date="2008" name="BMC Genomics">
        <title>A conifer genomics resource of 200,000 spruce (Picea spp.) ESTs and 6,464 high-quality, sequence-finished full-length cDNAs for Sitka spruce (Picea sitchensis).</title>
        <authorList>
            <person name="Ralph S.G."/>
            <person name="Chun H.J."/>
            <person name="Kolosova N."/>
            <person name="Cooper D."/>
            <person name="Oddy C."/>
            <person name="Ritland C.E."/>
            <person name="Kirkpatrick R."/>
            <person name="Moore R."/>
            <person name="Barber S."/>
            <person name="Holt R.A."/>
            <person name="Jones S.J."/>
            <person name="Marra M.A."/>
            <person name="Douglas C.J."/>
            <person name="Ritland K."/>
            <person name="Bohlmann J."/>
        </authorList>
    </citation>
    <scope>NUCLEOTIDE SEQUENCE</scope>
    <source>
        <tissue evidence="1">Bark</tissue>
    </source>
</reference>
<name>A9NXA6_PICSI</name>
<organism evidence="1">
    <name type="scientific">Picea sitchensis</name>
    <name type="common">Sitka spruce</name>
    <name type="synonym">Pinus sitchensis</name>
    <dbReference type="NCBI Taxonomy" id="3332"/>
    <lineage>
        <taxon>Eukaryota</taxon>
        <taxon>Viridiplantae</taxon>
        <taxon>Streptophyta</taxon>
        <taxon>Embryophyta</taxon>
        <taxon>Tracheophyta</taxon>
        <taxon>Spermatophyta</taxon>
        <taxon>Pinopsida</taxon>
        <taxon>Pinidae</taxon>
        <taxon>Conifers I</taxon>
        <taxon>Pinales</taxon>
        <taxon>Pinaceae</taxon>
        <taxon>Picea</taxon>
    </lineage>
</organism>